<dbReference type="Proteomes" id="UP000001593">
    <property type="component" value="Unassembled WGS sequence"/>
</dbReference>
<accession>A7SMD6</accession>
<evidence type="ECO:0000313" key="2">
    <source>
        <dbReference type="Proteomes" id="UP000001593"/>
    </source>
</evidence>
<dbReference type="AlphaFoldDB" id="A7SMD6"/>
<protein>
    <submittedName>
        <fullName evidence="1">Uncharacterized protein</fullName>
    </submittedName>
</protein>
<gene>
    <name evidence="1" type="ORF">NEMVEDRAFT_v1g214498</name>
</gene>
<name>A7SMD6_NEMVE</name>
<dbReference type="Pfam" id="PF09612">
    <property type="entry name" value="HtrL_YibB"/>
    <property type="match status" value="1"/>
</dbReference>
<sequence>MAASDEVCIPSRFLRIPCFIWNYVKYREGWLPQHLAQDIDVFANDTVNEQEGADSVSRLEHVEAIVPCGDPKAGRLQFTIPPLFDPSPIVNRPEWTEVVFSFSESITLVTGYFDLGPLPKWYGTADVNTYKKFMLRLGKIRNPMVFFVDEQDNDIQIFLQKVRSKQVTLFKPVKRSDLWAFGFLQPITQMFSLSCFPKHRTLTTVPNYACTVLSKFEFVKMAIEENYFKTKYFAWMDAGYWRDAPIDGPYFSMVLPPRFNDSTVAIVEVNPPNTKLTMKDMVWGASVWIAGGFLIGRGDVFTRYCHQFMEYSHLMLRAGMMNSEEQVIYGIYHARNYQPKVMMQLYPAEQRYFNWFTLGFMCKEEAEKAVYKAPPLN</sequence>
<keyword evidence="2" id="KW-1185">Reference proteome</keyword>
<dbReference type="EMBL" id="DS469708">
    <property type="protein sequence ID" value="EDO35092.1"/>
    <property type="molecule type" value="Genomic_DNA"/>
</dbReference>
<dbReference type="eggNOG" id="ENOG502TBTY">
    <property type="taxonomic scope" value="Eukaryota"/>
</dbReference>
<evidence type="ECO:0000313" key="1">
    <source>
        <dbReference type="EMBL" id="EDO35092.1"/>
    </source>
</evidence>
<dbReference type="HOGENOM" id="CLU_734260_0_0_1"/>
<proteinExistence type="predicted"/>
<dbReference type="InterPro" id="IPR011735">
    <property type="entry name" value="WlaTC/HtrL_glycosyltransf"/>
</dbReference>
<reference evidence="1 2" key="1">
    <citation type="journal article" date="2007" name="Science">
        <title>Sea anemone genome reveals ancestral eumetazoan gene repertoire and genomic organization.</title>
        <authorList>
            <person name="Putnam N.H."/>
            <person name="Srivastava M."/>
            <person name="Hellsten U."/>
            <person name="Dirks B."/>
            <person name="Chapman J."/>
            <person name="Salamov A."/>
            <person name="Terry A."/>
            <person name="Shapiro H."/>
            <person name="Lindquist E."/>
            <person name="Kapitonov V.V."/>
            <person name="Jurka J."/>
            <person name="Genikhovich G."/>
            <person name="Grigoriev I.V."/>
            <person name="Lucas S.M."/>
            <person name="Steele R.E."/>
            <person name="Finnerty J.R."/>
            <person name="Technau U."/>
            <person name="Martindale M.Q."/>
            <person name="Rokhsar D.S."/>
        </authorList>
    </citation>
    <scope>NUCLEOTIDE SEQUENCE [LARGE SCALE GENOMIC DNA]</scope>
    <source>
        <strain evidence="2">CH2 X CH6</strain>
    </source>
</reference>
<organism evidence="1 2">
    <name type="scientific">Nematostella vectensis</name>
    <name type="common">Starlet sea anemone</name>
    <dbReference type="NCBI Taxonomy" id="45351"/>
    <lineage>
        <taxon>Eukaryota</taxon>
        <taxon>Metazoa</taxon>
        <taxon>Cnidaria</taxon>
        <taxon>Anthozoa</taxon>
        <taxon>Hexacorallia</taxon>
        <taxon>Actiniaria</taxon>
        <taxon>Edwardsiidae</taxon>
        <taxon>Nematostella</taxon>
    </lineage>
</organism>
<dbReference type="PhylomeDB" id="A7SMD6"/>
<dbReference type="OMA" id="PEVLYVY"/>
<dbReference type="InParanoid" id="A7SMD6"/>